<dbReference type="InterPro" id="IPR005265">
    <property type="entry name" value="HemJ-like"/>
</dbReference>
<feature type="transmembrane region" description="Helical" evidence="14">
    <location>
        <begin position="85"/>
        <end position="105"/>
    </location>
</feature>
<reference evidence="16" key="1">
    <citation type="submission" date="2023-07" db="EMBL/GenBank/DDBJ databases">
        <title>Genome content predicts the carbon catabolic preferences of heterotrophic bacteria.</title>
        <authorList>
            <person name="Gralka M."/>
        </authorList>
    </citation>
    <scope>NUCLEOTIDE SEQUENCE</scope>
    <source>
        <strain evidence="16">C2R13</strain>
    </source>
</reference>
<comment type="caution">
    <text evidence="16">The sequence shown here is derived from an EMBL/GenBank/DDBJ whole genome shotgun (WGS) entry which is preliminary data.</text>
</comment>
<dbReference type="PIRSF" id="PIRSF004638">
    <property type="entry name" value="UCP004638"/>
    <property type="match status" value="1"/>
</dbReference>
<dbReference type="GO" id="GO:0070818">
    <property type="term" value="F:protoporphyrinogen oxidase activity"/>
    <property type="evidence" value="ECO:0007669"/>
    <property type="project" value="UniProtKB-UniRule"/>
</dbReference>
<feature type="binding site" description="axial binding residue" evidence="14">
    <location>
        <position position="87"/>
    </location>
    <ligand>
        <name>heme</name>
        <dbReference type="ChEBI" id="CHEBI:30413"/>
    </ligand>
    <ligandPart>
        <name>Fe</name>
        <dbReference type="ChEBI" id="CHEBI:18248"/>
    </ligandPart>
</feature>
<keyword evidence="12 14" id="KW-0472">Membrane</keyword>
<evidence type="ECO:0000256" key="11">
    <source>
        <dbReference type="ARBA" id="ARBA00023004"/>
    </source>
</evidence>
<evidence type="ECO:0000256" key="1">
    <source>
        <dbReference type="ARBA" id="ARBA00004651"/>
    </source>
</evidence>
<dbReference type="GO" id="GO:0005886">
    <property type="term" value="C:plasma membrane"/>
    <property type="evidence" value="ECO:0007669"/>
    <property type="project" value="UniProtKB-SubCell"/>
</dbReference>
<evidence type="ECO:0000256" key="14">
    <source>
        <dbReference type="HAMAP-Rule" id="MF_02239"/>
    </source>
</evidence>
<evidence type="ECO:0000256" key="9">
    <source>
        <dbReference type="ARBA" id="ARBA00022989"/>
    </source>
</evidence>
<dbReference type="Pfam" id="PF03653">
    <property type="entry name" value="UPF0093"/>
    <property type="match status" value="1"/>
</dbReference>
<evidence type="ECO:0000256" key="5">
    <source>
        <dbReference type="ARBA" id="ARBA00022475"/>
    </source>
</evidence>
<evidence type="ECO:0000256" key="15">
    <source>
        <dbReference type="PIRNR" id="PIRNR004638"/>
    </source>
</evidence>
<evidence type="ECO:0000256" key="7">
    <source>
        <dbReference type="ARBA" id="ARBA00022692"/>
    </source>
</evidence>
<evidence type="ECO:0000256" key="12">
    <source>
        <dbReference type="ARBA" id="ARBA00023136"/>
    </source>
</evidence>
<dbReference type="NCBIfam" id="TIGR00701">
    <property type="entry name" value="protoporphyrinogen oxidase HemJ"/>
    <property type="match status" value="1"/>
</dbReference>
<dbReference type="RefSeq" id="WP_043331686.1">
    <property type="nucleotide sequence ID" value="NZ_CANLSP010000005.1"/>
</dbReference>
<evidence type="ECO:0000313" key="17">
    <source>
        <dbReference type="Proteomes" id="UP001170481"/>
    </source>
</evidence>
<keyword evidence="11 14" id="KW-0408">Iron</keyword>
<feature type="binding site" description="axial binding residue" evidence="14">
    <location>
        <position position="9"/>
    </location>
    <ligand>
        <name>heme</name>
        <dbReference type="ChEBI" id="CHEBI:30413"/>
    </ligand>
    <ligandPart>
        <name>Fe</name>
        <dbReference type="ChEBI" id="CHEBI:18248"/>
    </ligandPart>
</feature>
<dbReference type="Proteomes" id="UP001170481">
    <property type="component" value="Unassembled WGS sequence"/>
</dbReference>
<keyword evidence="7 14" id="KW-0812">Transmembrane</keyword>
<feature type="transmembrane region" description="Helical" evidence="14">
    <location>
        <begin position="56"/>
        <end position="79"/>
    </location>
</feature>
<dbReference type="PANTHER" id="PTHR40255:SF1">
    <property type="entry name" value="PROTOPORPHYRINOGEN IX OXIDASE"/>
    <property type="match status" value="1"/>
</dbReference>
<feature type="transmembrane region" description="Helical" evidence="14">
    <location>
        <begin position="6"/>
        <end position="24"/>
    </location>
</feature>
<comment type="similarity">
    <text evidence="3 14 15">Belongs to the HemJ family.</text>
</comment>
<dbReference type="GeneID" id="97324626"/>
<dbReference type="EC" id="1.3.99.-" evidence="14 15"/>
<comment type="subcellular location">
    <subcellularLocation>
        <location evidence="1 14">Cell membrane</location>
        <topology evidence="1 14">Multi-pass membrane protein</topology>
    </subcellularLocation>
</comment>
<keyword evidence="5 14" id="KW-1003">Cell membrane</keyword>
<evidence type="ECO:0000256" key="10">
    <source>
        <dbReference type="ARBA" id="ARBA00023002"/>
    </source>
</evidence>
<evidence type="ECO:0000256" key="6">
    <source>
        <dbReference type="ARBA" id="ARBA00022617"/>
    </source>
</evidence>
<proteinExistence type="inferred from homology"/>
<keyword evidence="6 14" id="KW-0349">Heme</keyword>
<evidence type="ECO:0000256" key="2">
    <source>
        <dbReference type="ARBA" id="ARBA00005073"/>
    </source>
</evidence>
<keyword evidence="10 14" id="KW-0560">Oxidoreductase</keyword>
<dbReference type="AlphaFoldDB" id="A0AAP4X0D7"/>
<dbReference type="EMBL" id="JAUORK010000006">
    <property type="protein sequence ID" value="MDO6671841.1"/>
    <property type="molecule type" value="Genomic_DNA"/>
</dbReference>
<evidence type="ECO:0000256" key="4">
    <source>
        <dbReference type="ARBA" id="ARBA00017504"/>
    </source>
</evidence>
<comment type="subunit">
    <text evidence="14">Homodimer.</text>
</comment>
<comment type="catalytic activity">
    <reaction evidence="13 14 15">
        <text>protoporphyrinogen IX + 3 A = protoporphyrin IX + 3 AH2</text>
        <dbReference type="Rhea" id="RHEA:62000"/>
        <dbReference type="ChEBI" id="CHEBI:13193"/>
        <dbReference type="ChEBI" id="CHEBI:17499"/>
        <dbReference type="ChEBI" id="CHEBI:57306"/>
        <dbReference type="ChEBI" id="CHEBI:57307"/>
    </reaction>
</comment>
<dbReference type="HAMAP" id="MF_02239">
    <property type="entry name" value="HemJ"/>
    <property type="match status" value="1"/>
</dbReference>
<dbReference type="GO" id="GO:0006782">
    <property type="term" value="P:protoporphyrinogen IX biosynthetic process"/>
    <property type="evidence" value="ECO:0007669"/>
    <property type="project" value="UniProtKB-UniRule"/>
</dbReference>
<accession>A0AAP4X0D7</accession>
<dbReference type="PANTHER" id="PTHR40255">
    <property type="entry name" value="UPF0093 MEMBRANE PROTEIN SLR1790"/>
    <property type="match status" value="1"/>
</dbReference>
<keyword evidence="9 14" id="KW-1133">Transmembrane helix</keyword>
<comment type="cofactor">
    <cofactor evidence="14 15">
        <name>heme b</name>
        <dbReference type="ChEBI" id="CHEBI:60344"/>
    </cofactor>
    <text evidence="14 15">Binds 1 heme b (iron(II)-protoporphyrin IX) group per subunit.</text>
</comment>
<evidence type="ECO:0000256" key="13">
    <source>
        <dbReference type="ARBA" id="ARBA00048390"/>
    </source>
</evidence>
<protein>
    <recommendedName>
        <fullName evidence="4 14">Protoporphyrinogen IX oxidase</fullName>
        <shortName evidence="14">PPO</shortName>
        <ecNumber evidence="14 15">1.3.99.-</ecNumber>
    </recommendedName>
</protein>
<evidence type="ECO:0000256" key="8">
    <source>
        <dbReference type="ARBA" id="ARBA00022723"/>
    </source>
</evidence>
<sequence length="143" mass="16733">MYLWIKAFHLIAVVCWFAALFYLPRLYVYHAQARDAGDHKAIEYFKTMERKLYRGIMMPSMIATLVLGIWLLALVPSFMSMGWMHLKLTMVVLLVGYHHACGLYLKQFAADTCKRTSRYFRFFNEVPVLMLVVIVICVIVKPF</sequence>
<name>A0AAP4X0D7_9GAMM</name>
<gene>
    <name evidence="16" type="primary">hemJ</name>
    <name evidence="16" type="ORF">Q4535_06865</name>
</gene>
<comment type="function">
    <text evidence="14 15">Catalyzes the oxidation of protoporphyrinogen IX to protoporphyrin IX.</text>
</comment>
<evidence type="ECO:0000256" key="3">
    <source>
        <dbReference type="ARBA" id="ARBA00006501"/>
    </source>
</evidence>
<keyword evidence="8 14" id="KW-0479">Metal-binding</keyword>
<dbReference type="GO" id="GO:0046872">
    <property type="term" value="F:metal ion binding"/>
    <property type="evidence" value="ECO:0007669"/>
    <property type="project" value="UniProtKB-UniRule"/>
</dbReference>
<organism evidence="16 17">
    <name type="scientific">Cobetia amphilecti</name>
    <dbReference type="NCBI Taxonomy" id="1055104"/>
    <lineage>
        <taxon>Bacteria</taxon>
        <taxon>Pseudomonadati</taxon>
        <taxon>Pseudomonadota</taxon>
        <taxon>Gammaproteobacteria</taxon>
        <taxon>Oceanospirillales</taxon>
        <taxon>Halomonadaceae</taxon>
        <taxon>Cobetia</taxon>
    </lineage>
</organism>
<feature type="transmembrane region" description="Helical" evidence="14">
    <location>
        <begin position="126"/>
        <end position="142"/>
    </location>
</feature>
<comment type="pathway">
    <text evidence="2 14 15">Porphyrin-containing compound metabolism; protoporphyrin-IX biosynthesis; protoporphyrin-IX from protoporphyrinogen-IX: step 1/1.</text>
</comment>
<evidence type="ECO:0000313" key="16">
    <source>
        <dbReference type="EMBL" id="MDO6671841.1"/>
    </source>
</evidence>